<evidence type="ECO:0000313" key="3">
    <source>
        <dbReference type="Proteomes" id="UP000199031"/>
    </source>
</evidence>
<reference evidence="2 3" key="1">
    <citation type="submission" date="2016-10" db="EMBL/GenBank/DDBJ databases">
        <authorList>
            <person name="de Groot N.N."/>
        </authorList>
    </citation>
    <scope>NUCLEOTIDE SEQUENCE [LARGE SCALE GENOMIC DNA]</scope>
    <source>
        <strain evidence="2 3">DSM 28286</strain>
    </source>
</reference>
<sequence length="32" mass="3303">MIKHSASNIINKASHTEGGDGPAKRAEQSGLP</sequence>
<dbReference type="Proteomes" id="UP000199031">
    <property type="component" value="Unassembled WGS sequence"/>
</dbReference>
<evidence type="ECO:0000256" key="1">
    <source>
        <dbReference type="SAM" id="MobiDB-lite"/>
    </source>
</evidence>
<proteinExistence type="predicted"/>
<name>A0A1I5Y3C0_9BACT</name>
<protein>
    <submittedName>
        <fullName evidence="2">Uncharacterized protein</fullName>
    </submittedName>
</protein>
<dbReference type="AlphaFoldDB" id="A0A1I5Y3C0"/>
<gene>
    <name evidence="2" type="ORF">SAMN05444277_110131</name>
</gene>
<feature type="region of interest" description="Disordered" evidence="1">
    <location>
        <begin position="1"/>
        <end position="32"/>
    </location>
</feature>
<keyword evidence="3" id="KW-1185">Reference proteome</keyword>
<evidence type="ECO:0000313" key="2">
    <source>
        <dbReference type="EMBL" id="SFQ38688.1"/>
    </source>
</evidence>
<feature type="compositionally biased region" description="Polar residues" evidence="1">
    <location>
        <begin position="1"/>
        <end position="13"/>
    </location>
</feature>
<feature type="compositionally biased region" description="Basic and acidic residues" evidence="1">
    <location>
        <begin position="14"/>
        <end position="32"/>
    </location>
</feature>
<accession>A0A1I5Y3C0</accession>
<dbReference type="EMBL" id="FOXQ01000010">
    <property type="protein sequence ID" value="SFQ38688.1"/>
    <property type="molecule type" value="Genomic_DNA"/>
</dbReference>
<organism evidence="2 3">
    <name type="scientific">Parafilimonas terrae</name>
    <dbReference type="NCBI Taxonomy" id="1465490"/>
    <lineage>
        <taxon>Bacteria</taxon>
        <taxon>Pseudomonadati</taxon>
        <taxon>Bacteroidota</taxon>
        <taxon>Chitinophagia</taxon>
        <taxon>Chitinophagales</taxon>
        <taxon>Chitinophagaceae</taxon>
        <taxon>Parafilimonas</taxon>
    </lineage>
</organism>